<dbReference type="InterPro" id="IPR001077">
    <property type="entry name" value="COMT_C"/>
</dbReference>
<accession>A0AAP0F8G0</accession>
<evidence type="ECO:0000256" key="4">
    <source>
        <dbReference type="PIRSR" id="PIRSR005739-1"/>
    </source>
</evidence>
<proteinExistence type="predicted"/>
<dbReference type="EMBL" id="JBBNAG010000009">
    <property type="protein sequence ID" value="KAK9105787.1"/>
    <property type="molecule type" value="Genomic_DNA"/>
</dbReference>
<dbReference type="Gene3D" id="1.10.10.10">
    <property type="entry name" value="Winged helix-like DNA-binding domain superfamily/Winged helix DNA-binding domain"/>
    <property type="match status" value="1"/>
</dbReference>
<dbReference type="InterPro" id="IPR012967">
    <property type="entry name" value="COMT_dimerisation"/>
</dbReference>
<evidence type="ECO:0000256" key="1">
    <source>
        <dbReference type="ARBA" id="ARBA00022603"/>
    </source>
</evidence>
<dbReference type="InterPro" id="IPR029063">
    <property type="entry name" value="SAM-dependent_MTases_sf"/>
</dbReference>
<keyword evidence="3" id="KW-0949">S-adenosyl-L-methionine</keyword>
<dbReference type="Gene3D" id="3.40.50.150">
    <property type="entry name" value="Vaccinia Virus protein VP39"/>
    <property type="match status" value="1"/>
</dbReference>
<keyword evidence="2" id="KW-0808">Transferase</keyword>
<protein>
    <recommendedName>
        <fullName evidence="9">Caffeic acid O-methyltransferase</fullName>
    </recommendedName>
</protein>
<dbReference type="FunFam" id="1.10.10.10:FF:000357">
    <property type="entry name" value="Caffeic acid 3-O-methyltransferase"/>
    <property type="match status" value="1"/>
</dbReference>
<dbReference type="SUPFAM" id="SSF53335">
    <property type="entry name" value="S-adenosyl-L-methionine-dependent methyltransferases"/>
    <property type="match status" value="1"/>
</dbReference>
<dbReference type="GO" id="GO:0008171">
    <property type="term" value="F:O-methyltransferase activity"/>
    <property type="evidence" value="ECO:0007669"/>
    <property type="project" value="InterPro"/>
</dbReference>
<dbReference type="PANTHER" id="PTHR11746">
    <property type="entry name" value="O-METHYLTRANSFERASE"/>
    <property type="match status" value="1"/>
</dbReference>
<evidence type="ECO:0000259" key="6">
    <source>
        <dbReference type="Pfam" id="PF08100"/>
    </source>
</evidence>
<dbReference type="GO" id="GO:0032259">
    <property type="term" value="P:methylation"/>
    <property type="evidence" value="ECO:0007669"/>
    <property type="project" value="UniProtKB-KW"/>
</dbReference>
<dbReference type="PIRSF" id="PIRSF005739">
    <property type="entry name" value="O-mtase"/>
    <property type="match status" value="1"/>
</dbReference>
<dbReference type="Pfam" id="PF00891">
    <property type="entry name" value="Methyltransf_2"/>
    <property type="match status" value="1"/>
</dbReference>
<keyword evidence="8" id="KW-1185">Reference proteome</keyword>
<reference evidence="7 8" key="1">
    <citation type="submission" date="2024-01" db="EMBL/GenBank/DDBJ databases">
        <title>Genome assemblies of Stephania.</title>
        <authorList>
            <person name="Yang L."/>
        </authorList>
    </citation>
    <scope>NUCLEOTIDE SEQUENCE [LARGE SCALE GENOMIC DNA]</scope>
    <source>
        <strain evidence="7">JXDWG</strain>
        <tissue evidence="7">Leaf</tissue>
    </source>
</reference>
<dbReference type="Proteomes" id="UP001419268">
    <property type="component" value="Unassembled WGS sequence"/>
</dbReference>
<gene>
    <name evidence="7" type="ORF">Scep_022631</name>
</gene>
<dbReference type="InterPro" id="IPR016461">
    <property type="entry name" value="COMT-like"/>
</dbReference>
<dbReference type="AlphaFoldDB" id="A0AAP0F8G0"/>
<name>A0AAP0F8G0_9MAGN</name>
<evidence type="ECO:0000256" key="2">
    <source>
        <dbReference type="ARBA" id="ARBA00022679"/>
    </source>
</evidence>
<organism evidence="7 8">
    <name type="scientific">Stephania cephalantha</name>
    <dbReference type="NCBI Taxonomy" id="152367"/>
    <lineage>
        <taxon>Eukaryota</taxon>
        <taxon>Viridiplantae</taxon>
        <taxon>Streptophyta</taxon>
        <taxon>Embryophyta</taxon>
        <taxon>Tracheophyta</taxon>
        <taxon>Spermatophyta</taxon>
        <taxon>Magnoliopsida</taxon>
        <taxon>Ranunculales</taxon>
        <taxon>Menispermaceae</taxon>
        <taxon>Menispermoideae</taxon>
        <taxon>Cissampelideae</taxon>
        <taxon>Stephania</taxon>
    </lineage>
</organism>
<dbReference type="PROSITE" id="PS51683">
    <property type="entry name" value="SAM_OMT_II"/>
    <property type="match status" value="1"/>
</dbReference>
<evidence type="ECO:0000313" key="8">
    <source>
        <dbReference type="Proteomes" id="UP001419268"/>
    </source>
</evidence>
<evidence type="ECO:0000259" key="5">
    <source>
        <dbReference type="Pfam" id="PF00891"/>
    </source>
</evidence>
<sequence>MNTMTNEDANFTFAMQLVYAPVLPMVLHAATELDLFEIIASAGAGAKLSPSQIATHLPTTNPDAPATLDRLLRHLAGFSVLTCSVVTLENGRIERRYGLGPVCKYLVKDEDGGSLSPWLKLEKGIMDSWYYMKDAVLEGEVPFRKLYGMSVFEFMANSSNVDELFKPPRFNHTILIMKKVLENYNGFQNQKQVVDVGGSFGTVVGMITAKYPHIKGINFDLPKVVEIAHPLPGVKHVGGNMFEWVPEGDAIVMKSVLHDWKDHECITILKNCYKALPNDGKVVILDMIVPEVPDPNSVAKEVYSMDVMMLVYGGKERTKQDFDALAKEAGFLGAKFICPAFNFWVIELNKK</sequence>
<evidence type="ECO:0008006" key="9">
    <source>
        <dbReference type="Google" id="ProtNLM"/>
    </source>
</evidence>
<evidence type="ECO:0000313" key="7">
    <source>
        <dbReference type="EMBL" id="KAK9105787.1"/>
    </source>
</evidence>
<dbReference type="GO" id="GO:0046983">
    <property type="term" value="F:protein dimerization activity"/>
    <property type="evidence" value="ECO:0007669"/>
    <property type="project" value="InterPro"/>
</dbReference>
<dbReference type="InterPro" id="IPR036390">
    <property type="entry name" value="WH_DNA-bd_sf"/>
</dbReference>
<feature type="domain" description="O-methyltransferase dimerisation" evidence="6">
    <location>
        <begin position="15"/>
        <end position="109"/>
    </location>
</feature>
<keyword evidence="1" id="KW-0489">Methyltransferase</keyword>
<feature type="active site" description="Proton acceptor" evidence="4">
    <location>
        <position position="258"/>
    </location>
</feature>
<dbReference type="InterPro" id="IPR036388">
    <property type="entry name" value="WH-like_DNA-bd_sf"/>
</dbReference>
<feature type="domain" description="O-methyltransferase C-terminal" evidence="5">
    <location>
        <begin position="129"/>
        <end position="331"/>
    </location>
</feature>
<dbReference type="Pfam" id="PF08100">
    <property type="entry name" value="Dimerisation"/>
    <property type="match status" value="1"/>
</dbReference>
<evidence type="ECO:0000256" key="3">
    <source>
        <dbReference type="ARBA" id="ARBA00022691"/>
    </source>
</evidence>
<comment type="caution">
    <text evidence="7">The sequence shown here is derived from an EMBL/GenBank/DDBJ whole genome shotgun (WGS) entry which is preliminary data.</text>
</comment>
<dbReference type="SUPFAM" id="SSF46785">
    <property type="entry name" value="Winged helix' DNA-binding domain"/>
    <property type="match status" value="1"/>
</dbReference>